<dbReference type="Ensembl" id="ENSSFOT00015043067.1">
    <property type="protein sequence ID" value="ENSSFOP00015074966.1"/>
    <property type="gene ID" value="ENSSFOG00015009281.2"/>
</dbReference>
<dbReference type="GO" id="GO:0019216">
    <property type="term" value="P:regulation of lipid metabolic process"/>
    <property type="evidence" value="ECO:0007669"/>
    <property type="project" value="TreeGrafter"/>
</dbReference>
<name>A0A8C9WLG4_SCLFO</name>
<keyword evidence="2 7" id="KW-0812">Transmembrane</keyword>
<dbReference type="PANTHER" id="PTHR14568:SF9">
    <property type="entry name" value="TRANSMEMBRANE 6 SUPERFAMILY MEMBER 2"/>
    <property type="match status" value="1"/>
</dbReference>
<dbReference type="InterPro" id="IPR047195">
    <property type="entry name" value="TM6SF1-like"/>
</dbReference>
<dbReference type="PANTHER" id="PTHR14568">
    <property type="entry name" value="TRANSMEMBRANE SUPERFAMILY 6 MEMBER 1/2"/>
    <property type="match status" value="1"/>
</dbReference>
<dbReference type="GeneID" id="108921396"/>
<dbReference type="RefSeq" id="XP_029105124.1">
    <property type="nucleotide sequence ID" value="XM_029249291.1"/>
</dbReference>
<feature type="transmembrane region" description="Helical" evidence="8">
    <location>
        <begin position="33"/>
        <end position="51"/>
    </location>
</feature>
<dbReference type="OrthoDB" id="8181520at2759"/>
<dbReference type="GO" id="GO:0033116">
    <property type="term" value="C:endoplasmic reticulum-Golgi intermediate compartment membrane"/>
    <property type="evidence" value="ECO:0007669"/>
    <property type="project" value="TreeGrafter"/>
</dbReference>
<keyword evidence="11" id="KW-1185">Reference proteome</keyword>
<protein>
    <submittedName>
        <fullName evidence="10">Transmembrane 6 superfamily member 2a</fullName>
    </submittedName>
</protein>
<dbReference type="CDD" id="cd21106">
    <property type="entry name" value="TM6SF1-like"/>
    <property type="match status" value="1"/>
</dbReference>
<evidence type="ECO:0000259" key="9">
    <source>
        <dbReference type="PROSITE" id="PS51751"/>
    </source>
</evidence>
<evidence type="ECO:0000256" key="8">
    <source>
        <dbReference type="SAM" id="Phobius"/>
    </source>
</evidence>
<dbReference type="PROSITE" id="PS51751">
    <property type="entry name" value="EXPERA"/>
    <property type="match status" value="2"/>
</dbReference>
<keyword evidence="3" id="KW-0677">Repeat</keyword>
<feature type="domain" description="EXPERA" evidence="9">
    <location>
        <begin position="243"/>
        <end position="377"/>
    </location>
</feature>
<dbReference type="GeneTree" id="ENSGT00390000012913"/>
<dbReference type="GO" id="GO:0055088">
    <property type="term" value="P:lipid homeostasis"/>
    <property type="evidence" value="ECO:0007669"/>
    <property type="project" value="TreeGrafter"/>
</dbReference>
<evidence type="ECO:0000313" key="11">
    <source>
        <dbReference type="Proteomes" id="UP000694397"/>
    </source>
</evidence>
<evidence type="ECO:0000256" key="1">
    <source>
        <dbReference type="ARBA" id="ARBA00004127"/>
    </source>
</evidence>
<keyword evidence="4 7" id="KW-1133">Transmembrane helix</keyword>
<feature type="transmembrane region" description="Helical" evidence="8">
    <location>
        <begin position="358"/>
        <end position="378"/>
    </location>
</feature>
<feature type="transmembrane region" description="Helical" evidence="8">
    <location>
        <begin position="102"/>
        <end position="127"/>
    </location>
</feature>
<reference evidence="10" key="3">
    <citation type="submission" date="2025-09" db="UniProtKB">
        <authorList>
            <consortium name="Ensembl"/>
        </authorList>
    </citation>
    <scope>IDENTIFICATION</scope>
</reference>
<evidence type="ECO:0000256" key="7">
    <source>
        <dbReference type="PROSITE-ProRule" id="PRU01087"/>
    </source>
</evidence>
<evidence type="ECO:0000256" key="5">
    <source>
        <dbReference type="ARBA" id="ARBA00023136"/>
    </source>
</evidence>
<feature type="transmembrane region" description="Helical" evidence="8">
    <location>
        <begin position="139"/>
        <end position="160"/>
    </location>
</feature>
<sequence length="403" mass="45059">MNLPQEICVFFFSMSALGVLYVMNNIAAFQEPLAILAIGAALSGAVVLLAFLSVRHRPPKDLLFYLCVEFSFASVMKLTSALEQDGFTRGFTEFYQRTGEPYMVTAYAIMMCYWDGVVHFLLYLLLLRRMSRTAPYRSAGLFWAGSCFASMAVFIPGTVIGKYGSSTHPASWLNGRFLLGAAWAGLSLLRRPRELPPVAVDVVRAAAPARPPTRRPHSALSLVSSPRMQAEREQRKGVLSRPVDLLLTLLLLAAMAFSAFRGLVVLDCPLDSCFTYIYGYEPYLKDPVGYPRLTMLLFLFYGLPLMAAFVYGLWTPGCAWMLDWTVLFAGAVAQAQWCHIGASLHMRTPYTYRTPEETWWPVVLVNLLYTATPLLLAYRCVRRPAFFVKSVPQGEATQAKKND</sequence>
<feature type="transmembrane region" description="Helical" evidence="8">
    <location>
        <begin position="293"/>
        <end position="314"/>
    </location>
</feature>
<evidence type="ECO:0000256" key="2">
    <source>
        <dbReference type="ARBA" id="ARBA00022692"/>
    </source>
</evidence>
<dbReference type="Proteomes" id="UP000694397">
    <property type="component" value="Chromosome 25"/>
</dbReference>
<comment type="similarity">
    <text evidence="6">Belongs to the TM6SF family.</text>
</comment>
<feature type="domain" description="EXPERA" evidence="9">
    <location>
        <begin position="60"/>
        <end position="185"/>
    </location>
</feature>
<dbReference type="InterPro" id="IPR059044">
    <property type="entry name" value="TM_Tm6sf1/2"/>
</dbReference>
<reference evidence="10 11" key="1">
    <citation type="submission" date="2019-04" db="EMBL/GenBank/DDBJ databases">
        <authorList>
            <consortium name="Wellcome Sanger Institute Data Sharing"/>
        </authorList>
    </citation>
    <scope>NUCLEOTIDE SEQUENCE [LARGE SCALE GENOMIC DNA]</scope>
</reference>
<dbReference type="Pfam" id="PF26083">
    <property type="entry name" value="TM_Tm6sf2"/>
    <property type="match status" value="1"/>
</dbReference>
<evidence type="ECO:0000256" key="4">
    <source>
        <dbReference type="ARBA" id="ARBA00022989"/>
    </source>
</evidence>
<dbReference type="Pfam" id="PF05241">
    <property type="entry name" value="EBP"/>
    <property type="match status" value="1"/>
</dbReference>
<keyword evidence="5 7" id="KW-0472">Membrane</keyword>
<reference evidence="10" key="2">
    <citation type="submission" date="2025-08" db="UniProtKB">
        <authorList>
            <consortium name="Ensembl"/>
        </authorList>
    </citation>
    <scope>IDENTIFICATION</scope>
</reference>
<feature type="transmembrane region" description="Helical" evidence="8">
    <location>
        <begin position="7"/>
        <end position="27"/>
    </location>
</feature>
<evidence type="ECO:0000256" key="6">
    <source>
        <dbReference type="ARBA" id="ARBA00034760"/>
    </source>
</evidence>
<feature type="transmembrane region" description="Helical" evidence="8">
    <location>
        <begin position="245"/>
        <end position="266"/>
    </location>
</feature>
<feature type="transmembrane region" description="Helical" evidence="8">
    <location>
        <begin position="63"/>
        <end position="82"/>
    </location>
</feature>
<proteinExistence type="inferred from homology"/>
<accession>A0A8C9WLG4</accession>
<dbReference type="AlphaFoldDB" id="A0A8C9WLG4"/>
<dbReference type="InterPro" id="IPR033118">
    <property type="entry name" value="EXPERA"/>
</dbReference>
<gene>
    <name evidence="10" type="primary">LOC108921396</name>
</gene>
<evidence type="ECO:0000256" key="3">
    <source>
        <dbReference type="ARBA" id="ARBA00022737"/>
    </source>
</evidence>
<evidence type="ECO:0000313" key="10">
    <source>
        <dbReference type="Ensembl" id="ENSSFOP00015074966.1"/>
    </source>
</evidence>
<dbReference type="GO" id="GO:0005789">
    <property type="term" value="C:endoplasmic reticulum membrane"/>
    <property type="evidence" value="ECO:0007669"/>
    <property type="project" value="TreeGrafter"/>
</dbReference>
<organism evidence="10 11">
    <name type="scientific">Scleropages formosus</name>
    <name type="common">Asian bonytongue</name>
    <name type="synonym">Osteoglossum formosum</name>
    <dbReference type="NCBI Taxonomy" id="113540"/>
    <lineage>
        <taxon>Eukaryota</taxon>
        <taxon>Metazoa</taxon>
        <taxon>Chordata</taxon>
        <taxon>Craniata</taxon>
        <taxon>Vertebrata</taxon>
        <taxon>Euteleostomi</taxon>
        <taxon>Actinopterygii</taxon>
        <taxon>Neopterygii</taxon>
        <taxon>Teleostei</taxon>
        <taxon>Osteoglossocephala</taxon>
        <taxon>Osteoglossomorpha</taxon>
        <taxon>Osteoglossiformes</taxon>
        <taxon>Osteoglossidae</taxon>
        <taxon>Scleropages</taxon>
    </lineage>
</organism>
<comment type="subcellular location">
    <subcellularLocation>
        <location evidence="1">Endomembrane system</location>
        <topology evidence="1">Multi-pass membrane protein</topology>
    </subcellularLocation>
</comment>